<keyword evidence="3" id="KW-0813">Transport</keyword>
<dbReference type="RefSeq" id="WP_188770615.1">
    <property type="nucleotide sequence ID" value="NZ_BMKK01000015.1"/>
</dbReference>
<dbReference type="InterPro" id="IPR051906">
    <property type="entry name" value="TolC-like"/>
</dbReference>
<dbReference type="EMBL" id="BMKK01000015">
    <property type="protein sequence ID" value="GGD79765.1"/>
    <property type="molecule type" value="Genomic_DNA"/>
</dbReference>
<dbReference type="Pfam" id="PF02321">
    <property type="entry name" value="OEP"/>
    <property type="match status" value="1"/>
</dbReference>
<evidence type="ECO:0000256" key="3">
    <source>
        <dbReference type="ARBA" id="ARBA00022448"/>
    </source>
</evidence>
<reference evidence="8" key="1">
    <citation type="journal article" date="2014" name="Int. J. Syst. Evol. Microbiol.">
        <title>Complete genome sequence of Corynebacterium casei LMG S-19264T (=DSM 44701T), isolated from a smear-ripened cheese.</title>
        <authorList>
            <consortium name="US DOE Joint Genome Institute (JGI-PGF)"/>
            <person name="Walter F."/>
            <person name="Albersmeier A."/>
            <person name="Kalinowski J."/>
            <person name="Ruckert C."/>
        </authorList>
    </citation>
    <scope>NUCLEOTIDE SEQUENCE</scope>
    <source>
        <strain evidence="8">CGMCC 1.15958</strain>
    </source>
</reference>
<dbReference type="GO" id="GO:0009279">
    <property type="term" value="C:cell outer membrane"/>
    <property type="evidence" value="ECO:0007669"/>
    <property type="project" value="UniProtKB-SubCell"/>
</dbReference>
<dbReference type="Gene3D" id="1.20.1600.10">
    <property type="entry name" value="Outer membrane efflux proteins (OEP)"/>
    <property type="match status" value="1"/>
</dbReference>
<evidence type="ECO:0000256" key="5">
    <source>
        <dbReference type="ARBA" id="ARBA00022692"/>
    </source>
</evidence>
<accession>A0A916Z7J3</accession>
<dbReference type="AlphaFoldDB" id="A0A916Z7J3"/>
<keyword evidence="9" id="KW-1185">Reference proteome</keyword>
<evidence type="ECO:0000313" key="9">
    <source>
        <dbReference type="Proteomes" id="UP000609064"/>
    </source>
</evidence>
<dbReference type="InterPro" id="IPR003423">
    <property type="entry name" value="OMP_efflux"/>
</dbReference>
<dbReference type="PANTHER" id="PTHR30026:SF20">
    <property type="entry name" value="OUTER MEMBRANE PROTEIN TOLC"/>
    <property type="match status" value="1"/>
</dbReference>
<evidence type="ECO:0000256" key="1">
    <source>
        <dbReference type="ARBA" id="ARBA00004442"/>
    </source>
</evidence>
<comment type="subcellular location">
    <subcellularLocation>
        <location evidence="1">Cell outer membrane</location>
    </subcellularLocation>
</comment>
<keyword evidence="4" id="KW-1134">Transmembrane beta strand</keyword>
<organism evidence="8 9">
    <name type="scientific">Emticicia aquatilis</name>
    <dbReference type="NCBI Taxonomy" id="1537369"/>
    <lineage>
        <taxon>Bacteria</taxon>
        <taxon>Pseudomonadati</taxon>
        <taxon>Bacteroidota</taxon>
        <taxon>Cytophagia</taxon>
        <taxon>Cytophagales</taxon>
        <taxon>Leadbetterellaceae</taxon>
        <taxon>Emticicia</taxon>
    </lineage>
</organism>
<evidence type="ECO:0000256" key="4">
    <source>
        <dbReference type="ARBA" id="ARBA00022452"/>
    </source>
</evidence>
<name>A0A916Z7J3_9BACT</name>
<gene>
    <name evidence="8" type="ORF">GCM10011514_49700</name>
</gene>
<comment type="similarity">
    <text evidence="2">Belongs to the outer membrane factor (OMF) (TC 1.B.17) family.</text>
</comment>
<dbReference type="SUPFAM" id="SSF56954">
    <property type="entry name" value="Outer membrane efflux proteins (OEP)"/>
    <property type="match status" value="1"/>
</dbReference>
<dbReference type="GO" id="GO:1990281">
    <property type="term" value="C:efflux pump complex"/>
    <property type="evidence" value="ECO:0007669"/>
    <property type="project" value="TreeGrafter"/>
</dbReference>
<sequence length="449" mass="51099">MNRFLRISIFAFLLLFHRKVDAQNHLEKYITQGLASNESIKKQQFILEKNLYALQEAKALFLPAVNLNTTYTLAGGGRTVDFPVGDLLNPVYGTLNKMTGTNDFPSLQNQSILLNPNNFYDLKVRTTYPIINAEIALNKKLKSQQYDLQKIEIDVFKRELVKDIKVAYYQYLQATEAIKIYENALVLVNENERVNNSLFNNQKVNRTALSRSNNEVLKMTSQIKNAKQKQNNAKAYLNFLLNRPLDTEVLVDKIEAIPIQNLNVEASLTNREELQKLNTAKAIYESLLSLAKSAKMPKLNSFLDLGSQGFNFKVNNKTPYYFLGLSLEWNIFSGDKNKAKVSQALADGKALEAQTNYVEQQLALQVKLAINAFSMAITNYQTALSQAKTSEDNYRDMLRLYKEGTVLLIELLDAQNQLISAQLQTNISLFDTWIKQTEIERANASFTIK</sequence>
<comment type="caution">
    <text evidence="8">The sequence shown here is derived from an EMBL/GenBank/DDBJ whole genome shotgun (WGS) entry which is preliminary data.</text>
</comment>
<evidence type="ECO:0000313" key="8">
    <source>
        <dbReference type="EMBL" id="GGD79765.1"/>
    </source>
</evidence>
<evidence type="ECO:0008006" key="10">
    <source>
        <dbReference type="Google" id="ProtNLM"/>
    </source>
</evidence>
<dbReference type="PANTHER" id="PTHR30026">
    <property type="entry name" value="OUTER MEMBRANE PROTEIN TOLC"/>
    <property type="match status" value="1"/>
</dbReference>
<evidence type="ECO:0000256" key="7">
    <source>
        <dbReference type="ARBA" id="ARBA00023237"/>
    </source>
</evidence>
<evidence type="ECO:0000256" key="6">
    <source>
        <dbReference type="ARBA" id="ARBA00023136"/>
    </source>
</evidence>
<evidence type="ECO:0000256" key="2">
    <source>
        <dbReference type="ARBA" id="ARBA00007613"/>
    </source>
</evidence>
<dbReference type="GO" id="GO:0015288">
    <property type="term" value="F:porin activity"/>
    <property type="evidence" value="ECO:0007669"/>
    <property type="project" value="TreeGrafter"/>
</dbReference>
<keyword evidence="5" id="KW-0812">Transmembrane</keyword>
<protein>
    <recommendedName>
        <fullName evidence="10">TolC family protein</fullName>
    </recommendedName>
</protein>
<proteinExistence type="inferred from homology"/>
<dbReference type="GO" id="GO:0015562">
    <property type="term" value="F:efflux transmembrane transporter activity"/>
    <property type="evidence" value="ECO:0007669"/>
    <property type="project" value="InterPro"/>
</dbReference>
<dbReference type="Proteomes" id="UP000609064">
    <property type="component" value="Unassembled WGS sequence"/>
</dbReference>
<keyword evidence="7" id="KW-0998">Cell outer membrane</keyword>
<keyword evidence="6" id="KW-0472">Membrane</keyword>
<reference evidence="8" key="2">
    <citation type="submission" date="2020-09" db="EMBL/GenBank/DDBJ databases">
        <authorList>
            <person name="Sun Q."/>
            <person name="Zhou Y."/>
        </authorList>
    </citation>
    <scope>NUCLEOTIDE SEQUENCE</scope>
    <source>
        <strain evidence="8">CGMCC 1.15958</strain>
    </source>
</reference>